<dbReference type="EMBL" id="JABUPJ010000003">
    <property type="protein sequence ID" value="NYQ37744.1"/>
    <property type="molecule type" value="Genomic_DNA"/>
</dbReference>
<proteinExistence type="predicted"/>
<name>A0A853DY75_ECOLX</name>
<evidence type="ECO:0000313" key="1">
    <source>
        <dbReference type="EMBL" id="NYP87689.1"/>
    </source>
</evidence>
<dbReference type="Pfam" id="PF25688">
    <property type="entry name" value="P22_gp7"/>
    <property type="match status" value="1"/>
</dbReference>
<evidence type="ECO:0000313" key="3">
    <source>
        <dbReference type="Proteomes" id="UP000517067"/>
    </source>
</evidence>
<comment type="caution">
    <text evidence="2">The sequence shown here is derived from an EMBL/GenBank/DDBJ whole genome shotgun (WGS) entry which is preliminary data.</text>
</comment>
<organism evidence="2">
    <name type="scientific">Escherichia coli</name>
    <dbReference type="NCBI Taxonomy" id="562"/>
    <lineage>
        <taxon>Bacteria</taxon>
        <taxon>Pseudomonadati</taxon>
        <taxon>Pseudomonadota</taxon>
        <taxon>Gammaproteobacteria</taxon>
        <taxon>Enterobacterales</taxon>
        <taxon>Enterobacteriaceae</taxon>
        <taxon>Escherichia</taxon>
    </lineage>
</organism>
<evidence type="ECO:0000313" key="2">
    <source>
        <dbReference type="EMBL" id="NYQ37744.1"/>
    </source>
</evidence>
<protein>
    <submittedName>
        <fullName evidence="2">DNA transfer protein</fullName>
    </submittedName>
</protein>
<dbReference type="RefSeq" id="WP_106912697.1">
    <property type="nucleotide sequence ID" value="NZ_CP027355.1"/>
</dbReference>
<dbReference type="AlphaFoldDB" id="A0A853DY75"/>
<gene>
    <name evidence="2" type="ORF">G4A38_03785</name>
    <name evidence="1" type="ORF">G4A47_21270</name>
</gene>
<dbReference type="Proteomes" id="UP000540485">
    <property type="component" value="Unassembled WGS sequence"/>
</dbReference>
<sequence>MLYAFKLGRKLRGEEPWCHEKGGKGGSSDKSAKYAAEAQKYAADLQNQQWQTIMKNLAPFTPLAEQYVNQLQNLSSLEGQGQALNQYYNSQQYKDLAGQSRYQSLAAAEATGGLGSTATSNQLATIAPTLGQSWLSNQMSNYNNLANVGLGALQGQANAGQTYANNMSSIAQQSAALAAANANKPSGLQTAISGGASGAMTGAALGSIVPGLGTGLGAAIGGGLGLLGSLF</sequence>
<dbReference type="EMBL" id="JABUPU010000039">
    <property type="protein sequence ID" value="NYP87689.1"/>
    <property type="molecule type" value="Genomic_DNA"/>
</dbReference>
<dbReference type="Proteomes" id="UP000517067">
    <property type="component" value="Unassembled WGS sequence"/>
</dbReference>
<reference evidence="2 3" key="1">
    <citation type="journal article" date="2020" name="J. Appl. Microbiol.">
        <title>Genetic characterization of Shigatoxigenic and enteropathogenic Escherichia coli O80:H2 from diarrheic and septicemic calves and relatedness to human Shigatoxigenic E. coli O80:H2.</title>
        <authorList>
            <person name="Habets A."/>
            <person name="Crombe F."/>
            <person name="Nakamura K."/>
            <person name="Guerin V."/>
            <person name="De Rauw K."/>
            <person name="Pierard D."/>
            <person name="Saulmont M."/>
            <person name="Hayashi T."/>
            <person name="Mainil J.G."/>
            <person name="Thiry D."/>
        </authorList>
    </citation>
    <scope>NUCLEOTIDE SEQUENCE [LARGE SCALE GENOMIC DNA]</scope>
    <source>
        <strain evidence="2">EH3306</strain>
        <strain evidence="1 3">EH3307</strain>
    </source>
</reference>
<dbReference type="InterPro" id="IPR057916">
    <property type="entry name" value="P22_gp7"/>
</dbReference>
<accession>A0A853DY75</accession>